<dbReference type="Proteomes" id="UP000515121">
    <property type="component" value="Unplaced"/>
</dbReference>
<name>A0A6P5XGP0_DURZI</name>
<keyword evidence="3 9" id="KW-0217">Developmental protein</keyword>
<evidence type="ECO:0000256" key="6">
    <source>
        <dbReference type="ARBA" id="ARBA00022729"/>
    </source>
</evidence>
<dbReference type="GO" id="GO:0005576">
    <property type="term" value="C:extracellular region"/>
    <property type="evidence" value="ECO:0007669"/>
    <property type="project" value="UniProtKB-SubCell"/>
</dbReference>
<dbReference type="GO" id="GO:0008083">
    <property type="term" value="F:growth factor activity"/>
    <property type="evidence" value="ECO:0007669"/>
    <property type="project" value="UniProtKB-UniRule"/>
</dbReference>
<reference evidence="12" key="1">
    <citation type="submission" date="2025-08" db="UniProtKB">
        <authorList>
            <consortium name="RefSeq"/>
        </authorList>
    </citation>
    <scope>IDENTIFICATION</scope>
    <source>
        <tissue evidence="12">Fruit stalk</tissue>
    </source>
</reference>
<dbReference type="AlphaFoldDB" id="A0A6P5XGP0"/>
<feature type="chain" id="PRO_5031602983" description="Phytosulfokine" evidence="9">
    <location>
        <begin position="23"/>
        <end position="79"/>
    </location>
</feature>
<proteinExistence type="inferred from homology"/>
<evidence type="ECO:0000256" key="1">
    <source>
        <dbReference type="ARBA" id="ARBA00004613"/>
    </source>
</evidence>
<sequence>MAKSSIFLVLALLLLSAAPSTPLSTTNGQHADDPQIPFSSPESSFIDDECKSLDGEECQIRRSLAAHTDYIYTQENNAP</sequence>
<evidence type="ECO:0000256" key="3">
    <source>
        <dbReference type="ARBA" id="ARBA00022473"/>
    </source>
</evidence>
<dbReference type="PANTHER" id="PTHR33285">
    <property type="entry name" value="PHYTOSULFOKINES 3"/>
    <property type="match status" value="1"/>
</dbReference>
<feature type="region of interest" description="Disordered" evidence="10">
    <location>
        <begin position="22"/>
        <end position="42"/>
    </location>
</feature>
<evidence type="ECO:0000256" key="5">
    <source>
        <dbReference type="ARBA" id="ARBA00022641"/>
    </source>
</evidence>
<evidence type="ECO:0000256" key="4">
    <source>
        <dbReference type="ARBA" id="ARBA00022525"/>
    </source>
</evidence>
<comment type="subcellular location">
    <subcellularLocation>
        <location evidence="1 9">Secreted</location>
    </subcellularLocation>
</comment>
<protein>
    <recommendedName>
        <fullName evidence="9">Phytosulfokine</fullName>
    </recommendedName>
    <component>
        <recommendedName>
            <fullName evidence="9">Phytosulfokine-alpha</fullName>
            <shortName evidence="9">PSK-alpha</shortName>
            <shortName evidence="9">Phytosulfokine-a</shortName>
        </recommendedName>
    </component>
    <component>
        <recommendedName>
            <fullName evidence="9">Phytosulfokine-beta</fullName>
            <shortName evidence="9">PSK-beta</shortName>
            <shortName evidence="9">Phytosulfokine-b</shortName>
        </recommendedName>
    </component>
</protein>
<dbReference type="OrthoDB" id="1937224at2759"/>
<keyword evidence="4 9" id="KW-0964">Secreted</keyword>
<evidence type="ECO:0000256" key="9">
    <source>
        <dbReference type="RuleBase" id="RU368031"/>
    </source>
</evidence>
<keyword evidence="11" id="KW-1185">Reference proteome</keyword>
<evidence type="ECO:0000313" key="11">
    <source>
        <dbReference type="Proteomes" id="UP000515121"/>
    </source>
</evidence>
<evidence type="ECO:0000313" key="12">
    <source>
        <dbReference type="RefSeq" id="XP_022726912.1"/>
    </source>
</evidence>
<evidence type="ECO:0000256" key="10">
    <source>
        <dbReference type="SAM" id="MobiDB-lite"/>
    </source>
</evidence>
<evidence type="ECO:0000256" key="2">
    <source>
        <dbReference type="ARBA" id="ARBA00010781"/>
    </source>
</evidence>
<comment type="PTM">
    <text evidence="9">Sulfation is important for activity and for the binding to a putative membrane receptor.</text>
</comment>
<dbReference type="PANTHER" id="PTHR33285:SF39">
    <property type="entry name" value="PHYTOSULFOKINE"/>
    <property type="match status" value="1"/>
</dbReference>
<dbReference type="GO" id="GO:0030154">
    <property type="term" value="P:cell differentiation"/>
    <property type="evidence" value="ECO:0007669"/>
    <property type="project" value="UniProtKB-UniRule"/>
</dbReference>
<organism evidence="11 12">
    <name type="scientific">Durio zibethinus</name>
    <name type="common">Durian</name>
    <dbReference type="NCBI Taxonomy" id="66656"/>
    <lineage>
        <taxon>Eukaryota</taxon>
        <taxon>Viridiplantae</taxon>
        <taxon>Streptophyta</taxon>
        <taxon>Embryophyta</taxon>
        <taxon>Tracheophyta</taxon>
        <taxon>Spermatophyta</taxon>
        <taxon>Magnoliopsida</taxon>
        <taxon>eudicotyledons</taxon>
        <taxon>Gunneridae</taxon>
        <taxon>Pentapetalae</taxon>
        <taxon>rosids</taxon>
        <taxon>malvids</taxon>
        <taxon>Malvales</taxon>
        <taxon>Malvaceae</taxon>
        <taxon>Helicteroideae</taxon>
        <taxon>Durio</taxon>
    </lineage>
</organism>
<keyword evidence="7 9" id="KW-0221">Differentiation</keyword>
<keyword evidence="6 9" id="KW-0732">Signal</keyword>
<gene>
    <name evidence="12" type="primary">LOC111282894</name>
</gene>
<dbReference type="InterPro" id="IPR009438">
    <property type="entry name" value="Phytosulfokine"/>
</dbReference>
<comment type="similarity">
    <text evidence="2 9">Belongs to the phytosulfokine family.</text>
</comment>
<feature type="signal peptide" evidence="9">
    <location>
        <begin position="1"/>
        <end position="22"/>
    </location>
</feature>
<evidence type="ECO:0000256" key="7">
    <source>
        <dbReference type="ARBA" id="ARBA00022782"/>
    </source>
</evidence>
<accession>A0A6P5XGP0</accession>
<dbReference type="GO" id="GO:0008283">
    <property type="term" value="P:cell population proliferation"/>
    <property type="evidence" value="ECO:0007669"/>
    <property type="project" value="UniProtKB-UniRule"/>
</dbReference>
<comment type="function">
    <text evidence="9">Promotes plant cell differentiation, organogenesis and somatic embryogenesis as well as cell proliferation.</text>
</comment>
<evidence type="ECO:0000256" key="8">
    <source>
        <dbReference type="ARBA" id="ARBA00023030"/>
    </source>
</evidence>
<dbReference type="GeneID" id="111282894"/>
<dbReference type="KEGG" id="dzi:111282894"/>
<keyword evidence="8 9" id="KW-0339">Growth factor</keyword>
<comment type="PTM">
    <text evidence="9">PSK-alpha is produced by endopeptidase digestion. PSK-beta is produced from PSK-alpha by exopeptidase digestion.</text>
</comment>
<keyword evidence="5 9" id="KW-0765">Sulfation</keyword>
<dbReference type="RefSeq" id="XP_022726912.1">
    <property type="nucleotide sequence ID" value="XM_022871177.1"/>
</dbReference>
<dbReference type="Pfam" id="PF06404">
    <property type="entry name" value="PSK"/>
    <property type="match status" value="1"/>
</dbReference>